<evidence type="ECO:0000259" key="3">
    <source>
        <dbReference type="Pfam" id="PF12828"/>
    </source>
</evidence>
<dbReference type="EMBL" id="JAGMUV010000011">
    <property type="protein sequence ID" value="KAH7140686.1"/>
    <property type="molecule type" value="Genomic_DNA"/>
</dbReference>
<proteinExistence type="predicted"/>
<protein>
    <submittedName>
        <fullName evidence="4">Uncharacterized protein</fullName>
    </submittedName>
</protein>
<gene>
    <name evidence="4" type="ORF">EDB81DRAFT_885405</name>
</gene>
<feature type="region of interest" description="Disordered" evidence="1">
    <location>
        <begin position="49"/>
        <end position="109"/>
    </location>
</feature>
<feature type="compositionally biased region" description="Basic and acidic residues" evidence="1">
    <location>
        <begin position="81"/>
        <end position="93"/>
    </location>
</feature>
<dbReference type="InterPro" id="IPR047168">
    <property type="entry name" value="LEC1-like"/>
</dbReference>
<evidence type="ECO:0000256" key="1">
    <source>
        <dbReference type="SAM" id="MobiDB-lite"/>
    </source>
</evidence>
<feature type="domain" description="PX-associated" evidence="3">
    <location>
        <begin position="3"/>
        <end position="178"/>
    </location>
</feature>
<reference evidence="4" key="1">
    <citation type="journal article" date="2021" name="Nat. Commun.">
        <title>Genetic determinants of endophytism in the Arabidopsis root mycobiome.</title>
        <authorList>
            <person name="Mesny F."/>
            <person name="Miyauchi S."/>
            <person name="Thiergart T."/>
            <person name="Pickel B."/>
            <person name="Atanasova L."/>
            <person name="Karlsson M."/>
            <person name="Huettel B."/>
            <person name="Barry K.W."/>
            <person name="Haridas S."/>
            <person name="Chen C."/>
            <person name="Bauer D."/>
            <person name="Andreopoulos W."/>
            <person name="Pangilinan J."/>
            <person name="LaButti K."/>
            <person name="Riley R."/>
            <person name="Lipzen A."/>
            <person name="Clum A."/>
            <person name="Drula E."/>
            <person name="Henrissat B."/>
            <person name="Kohler A."/>
            <person name="Grigoriev I.V."/>
            <person name="Martin F.M."/>
            <person name="Hacquard S."/>
        </authorList>
    </citation>
    <scope>NUCLEOTIDE SEQUENCE</scope>
    <source>
        <strain evidence="4">MPI-CAGE-AT-0147</strain>
    </source>
</reference>
<feature type="domain" description="PX" evidence="2">
    <location>
        <begin position="229"/>
        <end position="421"/>
    </location>
</feature>
<feature type="compositionally biased region" description="Basic and acidic residues" evidence="1">
    <location>
        <begin position="606"/>
        <end position="616"/>
    </location>
</feature>
<evidence type="ECO:0000313" key="5">
    <source>
        <dbReference type="Proteomes" id="UP000738349"/>
    </source>
</evidence>
<accession>A0A9P9J2B3</accession>
<feature type="compositionally biased region" description="Acidic residues" evidence="1">
    <location>
        <begin position="94"/>
        <end position="105"/>
    </location>
</feature>
<dbReference type="Pfam" id="PF12825">
    <property type="entry name" value="DUF3818"/>
    <property type="match status" value="1"/>
</dbReference>
<feature type="region of interest" description="Disordered" evidence="1">
    <location>
        <begin position="497"/>
        <end position="525"/>
    </location>
</feature>
<dbReference type="PANTHER" id="PTHR47185">
    <property type="entry name" value="PX DOMAIN-CONTAINING PROTEIN YPR097W"/>
    <property type="match status" value="1"/>
</dbReference>
<sequence>MTPASLSPKQTHALFDILTHHETYAEIEGFKFPDAVTGYGRPFARETVLPQTGGASRSSTPANSTAGTPRVRTPVPFFKSSVEKKSEEEPPKEEPEEEPEEEDSSPSESPLLQTLVTRFCLQLPGVRDLPREFWSVRLQGLLARLGEAELSESYDKGALGTRKVLATASSSFIEMLGRGALGGMKRRTPSETKDSELEAEDTYDHTKAEDLVRAWDDIVEGHIYGNLVDELFDHLITSDDLESYSPAVKAAAEYAIIHLATFLHHIFVLSPEGQYLLKLIENVHNLIPYKMVKQTLRVGNAATMMSAMMRLLLAKLSVTSITNWVGLTANADDGMNLLQRIISLVLSWDSSEFRKSADKIEKAKDRPSDEMLQAIRNYIAQNRDEHETVRAASTDHSQSIITAIFNASDPNLATSLTDQKHTQCLEYYSALLSVRDRECITTALCRQPPDLFTATVKDLFSAYEPMIRAIHSGVDLREHVEAGQAFIDDFIKSSKPKKVETGTSTPLGGMRSMLNGGDSSTKPGKMPSVNDYVDLLMRNRTVLYKWVHALAKSCPDVWEEMRKWEKDAVVRFRQERKPQKSFDVQDTVQQAAADTAHDVSPASTLEDAKDTTHEIEGANGKKTPKAGERVTDTSPMDDCLNELFQSLPSTSQQSVLSSLDAHSMYLSTLSDLSLSRLQRIIDSADTNSDNMAGPGMVLSRWQSILECTRITPDAPRGPIRHGKDVKHAMTMGKTGVAGIEKAREAALRLAEEGPEAPNVDIVVNEMAAGFRRLLQEDKRAVNEPVS</sequence>
<dbReference type="PANTHER" id="PTHR47185:SF2">
    <property type="entry name" value="FUNGAL PROTEIN"/>
    <property type="match status" value="1"/>
</dbReference>
<organism evidence="4 5">
    <name type="scientific">Dactylonectria macrodidyma</name>
    <dbReference type="NCBI Taxonomy" id="307937"/>
    <lineage>
        <taxon>Eukaryota</taxon>
        <taxon>Fungi</taxon>
        <taxon>Dikarya</taxon>
        <taxon>Ascomycota</taxon>
        <taxon>Pezizomycotina</taxon>
        <taxon>Sordariomycetes</taxon>
        <taxon>Hypocreomycetidae</taxon>
        <taxon>Hypocreales</taxon>
        <taxon>Nectriaceae</taxon>
        <taxon>Dactylonectria</taxon>
    </lineage>
</organism>
<keyword evidence="5" id="KW-1185">Reference proteome</keyword>
<dbReference type="InterPro" id="IPR024555">
    <property type="entry name" value="PX-associated"/>
</dbReference>
<name>A0A9P9J2B3_9HYPO</name>
<dbReference type="InterPro" id="IPR024554">
    <property type="entry name" value="LEC1-like_C"/>
</dbReference>
<comment type="caution">
    <text evidence="4">The sequence shown here is derived from an EMBL/GenBank/DDBJ whole genome shotgun (WGS) entry which is preliminary data.</text>
</comment>
<dbReference type="AlphaFoldDB" id="A0A9P9J2B3"/>
<feature type="compositionally biased region" description="Polar residues" evidence="1">
    <location>
        <begin position="49"/>
        <end position="67"/>
    </location>
</feature>
<dbReference type="Proteomes" id="UP000738349">
    <property type="component" value="Unassembled WGS sequence"/>
</dbReference>
<dbReference type="GO" id="GO:0035091">
    <property type="term" value="F:phosphatidylinositol binding"/>
    <property type="evidence" value="ECO:0007669"/>
    <property type="project" value="TreeGrafter"/>
</dbReference>
<evidence type="ECO:0000313" key="4">
    <source>
        <dbReference type="EMBL" id="KAH7140686.1"/>
    </source>
</evidence>
<dbReference type="Pfam" id="PF12828">
    <property type="entry name" value="PXB"/>
    <property type="match status" value="1"/>
</dbReference>
<evidence type="ECO:0000259" key="2">
    <source>
        <dbReference type="Pfam" id="PF12825"/>
    </source>
</evidence>
<feature type="region of interest" description="Disordered" evidence="1">
    <location>
        <begin position="593"/>
        <end position="635"/>
    </location>
</feature>
<dbReference type="OrthoDB" id="2117459at2759"/>